<accession>A0ABS3VSZ8</accession>
<evidence type="ECO:0000256" key="1">
    <source>
        <dbReference type="SAM" id="MobiDB-lite"/>
    </source>
</evidence>
<organism evidence="2 3">
    <name type="scientific">Micromonospora echinofusca</name>
    <dbReference type="NCBI Taxonomy" id="47858"/>
    <lineage>
        <taxon>Bacteria</taxon>
        <taxon>Bacillati</taxon>
        <taxon>Actinomycetota</taxon>
        <taxon>Actinomycetes</taxon>
        <taxon>Micromonosporales</taxon>
        <taxon>Micromonosporaceae</taxon>
        <taxon>Micromonospora</taxon>
    </lineage>
</organism>
<dbReference type="EMBL" id="WVUH01000127">
    <property type="protein sequence ID" value="MBO4207514.1"/>
    <property type="molecule type" value="Genomic_DNA"/>
</dbReference>
<gene>
    <name evidence="2" type="ORF">GSF22_16070</name>
</gene>
<dbReference type="SUPFAM" id="SSF55961">
    <property type="entry name" value="Bet v1-like"/>
    <property type="match status" value="1"/>
</dbReference>
<dbReference type="Pfam" id="PF10604">
    <property type="entry name" value="Polyketide_cyc2"/>
    <property type="match status" value="1"/>
</dbReference>
<evidence type="ECO:0000313" key="3">
    <source>
        <dbReference type="Proteomes" id="UP000823521"/>
    </source>
</evidence>
<dbReference type="InterPro" id="IPR023393">
    <property type="entry name" value="START-like_dom_sf"/>
</dbReference>
<comment type="caution">
    <text evidence="2">The sequence shown here is derived from an EMBL/GenBank/DDBJ whole genome shotgun (WGS) entry which is preliminary data.</text>
</comment>
<name>A0ABS3VSZ8_MICEH</name>
<protein>
    <submittedName>
        <fullName evidence="2">Polyketide cyclase</fullName>
    </submittedName>
</protein>
<feature type="region of interest" description="Disordered" evidence="1">
    <location>
        <begin position="137"/>
        <end position="158"/>
    </location>
</feature>
<dbReference type="RefSeq" id="WP_208814403.1">
    <property type="nucleotide sequence ID" value="NZ_WVUH01000127.1"/>
</dbReference>
<reference evidence="2 3" key="1">
    <citation type="submission" date="2019-12" db="EMBL/GenBank/DDBJ databases">
        <title>Whole genome sequencing of endophytic Actinobacterium Micromonospora sp. MPMI6T.</title>
        <authorList>
            <person name="Evv R."/>
            <person name="Podile A.R."/>
        </authorList>
    </citation>
    <scope>NUCLEOTIDE SEQUENCE [LARGE SCALE GENOMIC DNA]</scope>
    <source>
        <strain evidence="2 3">MPMI6</strain>
    </source>
</reference>
<proteinExistence type="predicted"/>
<sequence>MAVTYRQTVEVAAPAEAVARVLLDVADWPTWNASVAWVDRPGTGPLASAETVRLKQHRLPANTWTVTDLDATGFTWTATSAGVHSTGDHRVRPVGADRAEVTLTLTLDGPLARLTTFLGARLIRRYLGMEADGLRRRVEHSDPDPAAPAVSDSYDGRR</sequence>
<dbReference type="Proteomes" id="UP000823521">
    <property type="component" value="Unassembled WGS sequence"/>
</dbReference>
<dbReference type="InterPro" id="IPR019587">
    <property type="entry name" value="Polyketide_cyclase/dehydratase"/>
</dbReference>
<dbReference type="Gene3D" id="3.30.530.20">
    <property type="match status" value="1"/>
</dbReference>
<keyword evidence="3" id="KW-1185">Reference proteome</keyword>
<evidence type="ECO:0000313" key="2">
    <source>
        <dbReference type="EMBL" id="MBO4207514.1"/>
    </source>
</evidence>